<dbReference type="PANTHER" id="PTHR38779">
    <property type="entry name" value="TYPE II SECRETION SYSTEM PROTEIN I-RELATED"/>
    <property type="match status" value="1"/>
</dbReference>
<evidence type="ECO:0000256" key="7">
    <source>
        <dbReference type="ARBA" id="ARBA00022989"/>
    </source>
</evidence>
<dbReference type="EMBL" id="CP159578">
    <property type="protein sequence ID" value="XCJ78868.1"/>
    <property type="molecule type" value="Genomic_DNA"/>
</dbReference>
<dbReference type="GO" id="GO:0015628">
    <property type="term" value="P:protein secretion by the type II secretion system"/>
    <property type="evidence" value="ECO:0007669"/>
    <property type="project" value="InterPro"/>
</dbReference>
<feature type="domain" description="Type II secretion system protein GspI C-terminal" evidence="10">
    <location>
        <begin position="58"/>
        <end position="127"/>
    </location>
</feature>
<dbReference type="GO" id="GO:0015627">
    <property type="term" value="C:type II protein secretion system complex"/>
    <property type="evidence" value="ECO:0007669"/>
    <property type="project" value="InterPro"/>
</dbReference>
<keyword evidence="7 9" id="KW-1133">Transmembrane helix</keyword>
<evidence type="ECO:0000256" key="2">
    <source>
        <dbReference type="ARBA" id="ARBA00008358"/>
    </source>
</evidence>
<dbReference type="NCBIfam" id="TIGR02532">
    <property type="entry name" value="IV_pilin_GFxxxE"/>
    <property type="match status" value="1"/>
</dbReference>
<protein>
    <submittedName>
        <fullName evidence="11">Type II secretion system protein</fullName>
    </submittedName>
</protein>
<evidence type="ECO:0000256" key="3">
    <source>
        <dbReference type="ARBA" id="ARBA00022475"/>
    </source>
</evidence>
<dbReference type="PANTHER" id="PTHR38779:SF2">
    <property type="entry name" value="TYPE II SECRETION SYSTEM PROTEIN I-RELATED"/>
    <property type="match status" value="1"/>
</dbReference>
<evidence type="ECO:0000313" key="11">
    <source>
        <dbReference type="EMBL" id="XCJ78868.1"/>
    </source>
</evidence>
<dbReference type="GO" id="GO:0005886">
    <property type="term" value="C:plasma membrane"/>
    <property type="evidence" value="ECO:0007669"/>
    <property type="project" value="UniProtKB-SubCell"/>
</dbReference>
<feature type="transmembrane region" description="Helical" evidence="9">
    <location>
        <begin position="15"/>
        <end position="36"/>
    </location>
</feature>
<organism evidence="11">
    <name type="scientific">Salinicola endophyticus</name>
    <dbReference type="NCBI Taxonomy" id="1949083"/>
    <lineage>
        <taxon>Bacteria</taxon>
        <taxon>Pseudomonadati</taxon>
        <taxon>Pseudomonadota</taxon>
        <taxon>Gammaproteobacteria</taxon>
        <taxon>Oceanospirillales</taxon>
        <taxon>Halomonadaceae</taxon>
        <taxon>Salinicola</taxon>
    </lineage>
</organism>
<evidence type="ECO:0000256" key="5">
    <source>
        <dbReference type="ARBA" id="ARBA00022519"/>
    </source>
</evidence>
<evidence type="ECO:0000256" key="9">
    <source>
        <dbReference type="SAM" id="Phobius"/>
    </source>
</evidence>
<evidence type="ECO:0000256" key="6">
    <source>
        <dbReference type="ARBA" id="ARBA00022692"/>
    </source>
</evidence>
<dbReference type="Gene3D" id="3.30.1300.30">
    <property type="entry name" value="GSPII I/J protein-like"/>
    <property type="match status" value="1"/>
</dbReference>
<dbReference type="AlphaFoldDB" id="A0AB74U8I7"/>
<dbReference type="PROSITE" id="PS00409">
    <property type="entry name" value="PROKAR_NTER_METHYL"/>
    <property type="match status" value="1"/>
</dbReference>
<comment type="subcellular location">
    <subcellularLocation>
        <location evidence="1">Cell inner membrane</location>
        <topology evidence="1">Single-pass membrane protein</topology>
    </subcellularLocation>
</comment>
<name>A0AB74U8I7_9GAMM</name>
<dbReference type="InterPro" id="IPR003413">
    <property type="entry name" value="T2SS_GspI_C"/>
</dbReference>
<dbReference type="InterPro" id="IPR010052">
    <property type="entry name" value="T2SS_protein-GspI"/>
</dbReference>
<evidence type="ECO:0000256" key="8">
    <source>
        <dbReference type="ARBA" id="ARBA00023136"/>
    </source>
</evidence>
<keyword evidence="5" id="KW-0997">Cell inner membrane</keyword>
<sequence length="130" mass="14537">MSARPGYHEAPCQRGFTLLEVMVALFILALIAAIVAQGVQQRVRIAESAARRAPMLLCAREFESRAALDHYWPRLGTQQGELSQAGHTCWWRLTVSATPIQRLRQGRLALYDTPARAHPVLTFTLYLAPP</sequence>
<evidence type="ECO:0000256" key="1">
    <source>
        <dbReference type="ARBA" id="ARBA00004377"/>
    </source>
</evidence>
<dbReference type="RefSeq" id="WP_353979821.1">
    <property type="nucleotide sequence ID" value="NZ_CP159578.1"/>
</dbReference>
<dbReference type="Pfam" id="PF02501">
    <property type="entry name" value="T2SSI"/>
    <property type="match status" value="1"/>
</dbReference>
<reference evidence="11" key="1">
    <citation type="submission" date="2024-06" db="EMBL/GenBank/DDBJ databases">
        <title>Complete genome of Salinicola endophyticus HNIBRBA4755.</title>
        <authorList>
            <person name="Shin S.Y."/>
            <person name="Kang H."/>
            <person name="Song J."/>
        </authorList>
    </citation>
    <scope>NUCLEOTIDE SEQUENCE</scope>
    <source>
        <strain evidence="11">HNIBRBA4755</strain>
    </source>
</reference>
<dbReference type="SUPFAM" id="SSF54523">
    <property type="entry name" value="Pili subunits"/>
    <property type="match status" value="1"/>
</dbReference>
<keyword evidence="6 9" id="KW-0812">Transmembrane</keyword>
<keyword evidence="4" id="KW-0488">Methylation</keyword>
<keyword evidence="8 9" id="KW-0472">Membrane</keyword>
<proteinExistence type="inferred from homology"/>
<keyword evidence="3" id="KW-1003">Cell membrane</keyword>
<comment type="similarity">
    <text evidence="2">Belongs to the GSP I family.</text>
</comment>
<dbReference type="Pfam" id="PF07963">
    <property type="entry name" value="N_methyl"/>
    <property type="match status" value="1"/>
</dbReference>
<gene>
    <name evidence="11" type="ORF">ABV408_15705</name>
</gene>
<dbReference type="InterPro" id="IPR012902">
    <property type="entry name" value="N_methyl_site"/>
</dbReference>
<evidence type="ECO:0000256" key="4">
    <source>
        <dbReference type="ARBA" id="ARBA00022481"/>
    </source>
</evidence>
<dbReference type="InterPro" id="IPR045584">
    <property type="entry name" value="Pilin-like"/>
</dbReference>
<accession>A0AB74U8I7</accession>
<evidence type="ECO:0000259" key="10">
    <source>
        <dbReference type="Pfam" id="PF02501"/>
    </source>
</evidence>